<evidence type="ECO:0000259" key="6">
    <source>
        <dbReference type="Pfam" id="PF12733"/>
    </source>
</evidence>
<dbReference type="PANTHER" id="PTHR14776:SF1">
    <property type="entry name" value="CADHERIN-LIKE AND PC-ESTERASE DOMAIN-CONTAINING PROTEIN 1"/>
    <property type="match status" value="1"/>
</dbReference>
<dbReference type="Pfam" id="PF13585">
    <property type="entry name" value="CHU_C"/>
    <property type="match status" value="1"/>
</dbReference>
<name>A0ABW6DIM1_9BACT</name>
<feature type="domain" description="Cadherin-like beta-sandwich-like" evidence="6">
    <location>
        <begin position="203"/>
        <end position="292"/>
    </location>
</feature>
<evidence type="ECO:0000256" key="2">
    <source>
        <dbReference type="ARBA" id="ARBA00022525"/>
    </source>
</evidence>
<feature type="domain" description="Cadherin-like beta-sandwich-like" evidence="6">
    <location>
        <begin position="404"/>
        <end position="496"/>
    </location>
</feature>
<dbReference type="SUPFAM" id="SSF103647">
    <property type="entry name" value="TSP type-3 repeat"/>
    <property type="match status" value="1"/>
</dbReference>
<evidence type="ECO:0000256" key="3">
    <source>
        <dbReference type="ARBA" id="ARBA00022729"/>
    </source>
</evidence>
<feature type="domain" description="Cadherin-like beta-sandwich-like" evidence="6">
    <location>
        <begin position="1996"/>
        <end position="2085"/>
    </location>
</feature>
<gene>
    <name evidence="8" type="ORF">SKC37_07680</name>
</gene>
<feature type="domain" description="Cadherin-like beta-sandwich-like" evidence="6">
    <location>
        <begin position="2200"/>
        <end position="2285"/>
    </location>
</feature>
<feature type="compositionally biased region" description="Polar residues" evidence="5">
    <location>
        <begin position="3186"/>
        <end position="3195"/>
    </location>
</feature>
<feature type="domain" description="Cadherin-like beta-sandwich-like" evidence="6">
    <location>
        <begin position="2100"/>
        <end position="2185"/>
    </location>
</feature>
<feature type="region of interest" description="Disordered" evidence="5">
    <location>
        <begin position="1688"/>
        <end position="1714"/>
    </location>
</feature>
<protein>
    <submittedName>
        <fullName evidence="8">Cadherin-like beta sandwich domain-containing protein</fullName>
    </submittedName>
</protein>
<dbReference type="InterPro" id="IPR059100">
    <property type="entry name" value="TSP3_bac"/>
</dbReference>
<evidence type="ECO:0000256" key="1">
    <source>
        <dbReference type="ARBA" id="ARBA00004613"/>
    </source>
</evidence>
<feature type="domain" description="Cadherin-like beta-sandwich-like" evidence="6">
    <location>
        <begin position="2300"/>
        <end position="2385"/>
    </location>
</feature>
<feature type="domain" description="Cadherin-like beta-sandwich-like" evidence="6">
    <location>
        <begin position="2803"/>
        <end position="2885"/>
    </location>
</feature>
<feature type="domain" description="Glycine-rich" evidence="7">
    <location>
        <begin position="1532"/>
        <end position="1792"/>
    </location>
</feature>
<keyword evidence="2" id="KW-0964">Secreted</keyword>
<feature type="region of interest" description="Disordered" evidence="5">
    <location>
        <begin position="1730"/>
        <end position="1775"/>
    </location>
</feature>
<dbReference type="EMBL" id="JBBKXX010000002">
    <property type="protein sequence ID" value="MFD3408532.1"/>
    <property type="molecule type" value="Genomic_DNA"/>
</dbReference>
<dbReference type="Pfam" id="PF21722">
    <property type="entry name" value="Gly_rich_2"/>
    <property type="match status" value="2"/>
</dbReference>
<feature type="region of interest" description="Disordered" evidence="5">
    <location>
        <begin position="3061"/>
        <end position="3098"/>
    </location>
</feature>
<feature type="domain" description="Cadherin-like beta-sandwich-like" evidence="6">
    <location>
        <begin position="1899"/>
        <end position="1989"/>
    </location>
</feature>
<evidence type="ECO:0000256" key="4">
    <source>
        <dbReference type="ARBA" id="ARBA00022837"/>
    </source>
</evidence>
<dbReference type="RefSeq" id="WP_377980914.1">
    <property type="nucleotide sequence ID" value="NZ_JBBKXX010000002.1"/>
</dbReference>
<dbReference type="InterPro" id="IPR028974">
    <property type="entry name" value="TSP_type-3_rpt"/>
</dbReference>
<organism evidence="8 9">
    <name type="scientific">Aquirufa esocilacus</name>
    <dbReference type="NCBI Taxonomy" id="3096513"/>
    <lineage>
        <taxon>Bacteria</taxon>
        <taxon>Pseudomonadati</taxon>
        <taxon>Bacteroidota</taxon>
        <taxon>Cytophagia</taxon>
        <taxon>Cytophagales</taxon>
        <taxon>Flectobacillaceae</taxon>
        <taxon>Aquirufa</taxon>
    </lineage>
</organism>
<dbReference type="Gene3D" id="2.60.40.2340">
    <property type="match status" value="1"/>
</dbReference>
<keyword evidence="3" id="KW-0732">Signal</keyword>
<feature type="domain" description="Cadherin-like beta-sandwich-like" evidence="6">
    <location>
        <begin position="606"/>
        <end position="698"/>
    </location>
</feature>
<feature type="domain" description="Cadherin-like beta-sandwich-like" evidence="6">
    <location>
        <begin position="919"/>
        <end position="999"/>
    </location>
</feature>
<feature type="domain" description="Cadherin-like beta-sandwich-like" evidence="6">
    <location>
        <begin position="1801"/>
        <end position="1891"/>
    </location>
</feature>
<dbReference type="Pfam" id="PF12733">
    <property type="entry name" value="Cadherin-like"/>
    <property type="match status" value="21"/>
</dbReference>
<feature type="region of interest" description="Disordered" evidence="5">
    <location>
        <begin position="3162"/>
        <end position="3206"/>
    </location>
</feature>
<accession>A0ABW6DIM1</accession>
<keyword evidence="4" id="KW-0106">Calcium</keyword>
<feature type="domain" description="Cadherin-like beta-sandwich-like" evidence="6">
    <location>
        <begin position="313"/>
        <end position="396"/>
    </location>
</feature>
<feature type="domain" description="Cadherin-like beta-sandwich-like" evidence="6">
    <location>
        <begin position="2598"/>
        <end position="2685"/>
    </location>
</feature>
<reference evidence="8 9" key="1">
    <citation type="submission" date="2024-03" db="EMBL/GenBank/DDBJ databases">
        <title>Aquirufa genome sequencing.</title>
        <authorList>
            <person name="Pitt A."/>
            <person name="Hahn M.W."/>
        </authorList>
    </citation>
    <scope>NUCLEOTIDE SEQUENCE [LARGE SCALE GENOMIC DNA]</scope>
    <source>
        <strain evidence="8 9">HETE-83D</strain>
    </source>
</reference>
<dbReference type="Pfam" id="PF18884">
    <property type="entry name" value="TSP3_bac"/>
    <property type="match status" value="11"/>
</dbReference>
<feature type="domain" description="Cadherin-like beta-sandwich-like" evidence="6">
    <location>
        <begin position="2703"/>
        <end position="2785"/>
    </location>
</feature>
<dbReference type="InterPro" id="IPR049304">
    <property type="entry name" value="Gly_rich_dom"/>
</dbReference>
<feature type="domain" description="Cadherin-like beta-sandwich-like" evidence="6">
    <location>
        <begin position="708"/>
        <end position="799"/>
    </location>
</feature>
<feature type="compositionally biased region" description="Gly residues" evidence="5">
    <location>
        <begin position="1688"/>
        <end position="1698"/>
    </location>
</feature>
<dbReference type="InterPro" id="IPR008964">
    <property type="entry name" value="Invasin/intimin_cell_adhesion"/>
</dbReference>
<feature type="domain" description="Cadherin-like beta-sandwich-like" evidence="6">
    <location>
        <begin position="1007"/>
        <end position="1095"/>
    </location>
</feature>
<dbReference type="InterPro" id="IPR025883">
    <property type="entry name" value="Cadherin-like_domain"/>
</dbReference>
<evidence type="ECO:0000259" key="7">
    <source>
        <dbReference type="Pfam" id="PF21722"/>
    </source>
</evidence>
<feature type="domain" description="Glycine-rich" evidence="7">
    <location>
        <begin position="1219"/>
        <end position="1491"/>
    </location>
</feature>
<feature type="domain" description="Cadherin-like beta-sandwich-like" evidence="6">
    <location>
        <begin position="518"/>
        <end position="597"/>
    </location>
</feature>
<comment type="subcellular location">
    <subcellularLocation>
        <location evidence="1">Secreted</location>
    </subcellularLocation>
</comment>
<evidence type="ECO:0000313" key="8">
    <source>
        <dbReference type="EMBL" id="MFD3408532.1"/>
    </source>
</evidence>
<feature type="compositionally biased region" description="Low complexity" evidence="5">
    <location>
        <begin position="3061"/>
        <end position="3074"/>
    </location>
</feature>
<feature type="region of interest" description="Disordered" evidence="5">
    <location>
        <begin position="1443"/>
        <end position="1476"/>
    </location>
</feature>
<dbReference type="Gene3D" id="4.10.1080.10">
    <property type="entry name" value="TSP type-3 repeat"/>
    <property type="match status" value="2"/>
</dbReference>
<sequence length="3518" mass="351317">MNNLHKLRVLKFILLFVGLFGSLSSVAQTVKLSSLTFASSPLIENYDPSTASAANRKSYTTSMKLSGQITFDRVLTPNMNREAVNIASYSIFDGLNTYNETNSYVVGPSGQPTVSTNANGDISSINIIFKQWQNPAKVDVNDFINEIWITENYTSALNGSYCGSNFTIGYCPQTFYNRTNSSIVIPLPAITYLSSNANLGGLTITSNGESSSPPGFSPSVTNYGVSVPYAMATMTVTPTLESGSGTILVNGKTVSNNAASSSIVLNQGSNTITIAVTAQDGTKKTYTITVTRLAPSTNANLSNLVLYNYTAVPLSPSFSSAITAYTATVPYATTNVQLEPTSTETTAKISVNGKSVASGFNSSDVILNVGANVINAVATAQDGITKKTYSVTVTRQAPSANADLSNLTLSNNASLNTGFVSNTTSYTTTVPYSRSMLNVTPTLADATATITVNGKSVSNGSVSQNVYLTVGSNTINVTTTAQNGTTKKSYTLVVARTTPATDANLAGLALNNGALLSPTFNTNTTSYTSTVLYAVSAIKATPILSDANGSVFVNGKLVANATPSSDILLNVGANTINMVATAEDLITRRGYSAVITRLPASTNAYLTSISVNNGATISPTFATSTYTYTSTVAFAVKALKFTSSTADATATISVNGKSVPSGVASSDVLLSVGVNTINVVSTAQDGVTKKTYTFVVTRNPASTNADLTSISLNNGATLNPSFATNTNAYTSTVLYAVSAVKVTSIVSDPTAIITVNGKTVANGAASSDVLLSVGANTLTVVSTAQDGITKKTYTVVITRSPASTVADLTNLTLNNGASLSPTFGTNTIAYTSAVAYAVSSLKFTPTLSDATAAITVNGKNVANGTASSDVSLNVGNNTISVVVTAQNGTTKKTYTVVVTRAAASTNAAMSGLSIDQGTLSPSFGTNTLAYTTTVANAVNSITLTPTISSSLATLKVNGITATSGQSSTINLGFGSTTITMVVTAEDKTTLKTYVLTVNRALSNNADLSNLSMTGVALSPTFSSATTTYTATVPYASTSTTVTPVKSQANATVKVNTTAVTASKLINLNVGSNTITTDVTAQDGTTTKSYTLTVTRAAASTNANLSTVALSSGTVTITSSTSYTGIVSTRPTITVTPTAADASAIIKVNGRVVANGATSGLVPLTNGVEVSIQITLTAQDGTTSKTYTLGVTYTPPSCAPVNLGTTNANGKTYRVLKFSSVGECEWTAPTGVTKIDYLVVAGGGGSAGSTSTIGYGEFIGGGGGGGGGVLTASNYSITPGQTYNVKVGAGGLGGLKSSIAMLRTAKPGGNSQFGSIMAYGGGYGGGKNEPGGTGGSGGGGGGYGWSLWPNDGGSRISGQGNVGGSSAYSLLGDLDGNRAGGGGGGGAGAAGANSSGPQNGGNGGAGLLSTITGANVYYGGGGGGGTRDMSWFFGLFDENVSPGSGGTGGGAAGNRNGNGNDGSDGFGGGAGGVGGDGNGGAGGDGVVIIRYEELPNVPVETTIVGTVTTTNNVSTFTSDPTGAVYKVLTFSTLGNYPDWTAPAGVTSVDYLVVGGGGSGGTPGGNIGQNYWGTGGGGAGGLLQGIMTVTPGGTYSVTVGGGGTAPVYTNTNTYVGDNGDDSRFGGLLALGGGGGGAGVSVDSGKGNDGASGGGSGGNNGSVYALGTAGQGYNGMVSRLYGNYRHAGGGGGGAGGVGTRGGHPDGHNSVGGDGGPGITSNISGSSLYYSGGGAGGARDTNGGQGGGTGGSGVGGNGGTQSSGSNGMDGRGAGGGGTGADAAGGNGGSGVVILRYAVSTDANLTALGISSGTLSPVFASSTLAYTVEVPNAVSTFSITPTLSYGEALVSINGEAAQSGQPSRAFDLEVGENSFSIIVTAADGRTKKTYTIEVHRISADATLADLSLTEGSLSPTFDAATGTYSALVSSSVSSVKVIPTLTDATASVKVNGVTVVNKQQSGSINLGIGPNVITVLTTAEDGTTTRTYTVTVTRVSVDLSDLSLGSGTLSQTFSSSLTTYTSVLANAITSTTILPTAVDANSTVKVNSLVTTSGQASSPLALKVGDNAVDVDVIAQDGSLQKRYSVTLTRTGPSTIATLSNIALSNGTLSPAFASGTTSYAATVPNSVSSMTLTSTITEANATITVNGDPVISGQSSGLINLGVGANVITVEGTAQDGVTLQTYTITVTRGAPSTVATLASLALSNGTISPVFASGTTTYTTSVPNSVSAMTLTPTVTDATATVTVNGDLVVSGQSSGQLNLGVGDNVITIVGTAQDGLAQQTYTLTVTRAAPSAVATLANLVLSNGTISPAFSSSTTSYTTTVANDVSSITLTPTVTDETATISVNGDVVASGQSTASINLGVGANVITVVGLAQDGNTQQVYTVTITRTAPATDATLSGIVLSNGTLSPAFSSGTTNYTSTLASNVSSITLTPTVTNTYATVLVNGDPVISGQSSGVINLGFGTNTLLVVGTAQDGSTQQTYTLTITRNAPSTDATIASLSMSNGLLSPTFASGTSSYTATVANNVSSITLTPTLTNASGSITVNGDAIINGQSTSVINLEVGANVLTVVGTAQDGSTQQIYTLTVTRTGPSTDATLSGLSLSAGLLSPTFASGTASYTATVANSVSSLTLTPTTTDAGATISVNGDIVASGQSSSLVNVSVGTNTLTVVVTAQDGSTQQSYTVTVTRTAPATDATLSGLVLSAGSLSPAFSSGTTSYTATVGTNVSSLTLTPTVNQANATVTSNGDAVTSGQSSGAINLGIGSNVITLVGLAQDGVTQQAYTVTVTRTAPSSVATLAGLSTSAGTLNPVFSSSRTNYEATVANSVSSITVTPIVTDASATIYVNGIPVVSGQTSGAINLSPGENAITVLVRAEDQTTSKTYVLTVTRTATQLSISAPALTLSKVYDGNDVANITAGSLIGVISGDIVTVTATAKYINASVGTGKIIMVTYALSGADASKYIRPNNEVFDSGIIRNVNPTISGFTPISKTIGDAAFALTAPTTNSTGAFTYVSSNPAVVSISGNTVTVVGAGTATITATQAADTNFSSGTITTTITVAAATNTNTTTPPVDTDGDGVSDAQEAIDGTDPTSATSFKDTDGDGVPDVVEIADGTNPAAAGDAKDTDGDGIPDYIEVKQGTNPAVAGDAKDTDGDGVPDYIEALQGTNPAAAGDQLKDTDGDGVPDYIEVQQGTSPTTATDAKDSDGDGVPDYIEVKQGTNPAVATDAKDTDGDGVPDYIEVKQGTNPAAAGDAKDSDGDGVPDYIEVKQGTNPTVAYDGKDTDGDGIPDYVEIAAGLDPNDATSAVDSDGDGVPDYVEIKQGTNPNDAKSVKDTDGDGVPDYIEVYQGTNPNSASSFADADGDGISDVEEGYSRIKGANIPDLDGDGIPDYRDTDCDGDGILDVNEDNLNLGALPDCDNDGIPNRLDKDVCVTFTPQGISPNGDGENDVLLVPGVLATQPNKLTVYNRSGMVVYEQSNYQNDWAGTTNSGDLLPDGVYYYVVDFFGVKPTVNTFIYISRLAQ</sequence>
<feature type="domain" description="Cadherin-like beta-sandwich-like" evidence="6">
    <location>
        <begin position="808"/>
        <end position="900"/>
    </location>
</feature>
<dbReference type="Proteomes" id="UP001598019">
    <property type="component" value="Unassembled WGS sequence"/>
</dbReference>
<feature type="domain" description="Cadherin-like beta-sandwich-like" evidence="6">
    <location>
        <begin position="2400"/>
        <end position="2485"/>
    </location>
</feature>
<dbReference type="PANTHER" id="PTHR14776">
    <property type="entry name" value="CADHERIN-LIKE AND PC-ESTERASE DOMAIN-CONTAINING PROTEIN 1"/>
    <property type="match status" value="1"/>
</dbReference>
<proteinExistence type="predicted"/>
<feature type="domain" description="Cadherin-like beta-sandwich-like" evidence="6">
    <location>
        <begin position="1122"/>
        <end position="1191"/>
    </location>
</feature>
<keyword evidence="9" id="KW-1185">Reference proteome</keyword>
<feature type="compositionally biased region" description="Gly residues" evidence="5">
    <location>
        <begin position="1458"/>
        <end position="1476"/>
    </location>
</feature>
<evidence type="ECO:0000256" key="5">
    <source>
        <dbReference type="SAM" id="MobiDB-lite"/>
    </source>
</evidence>
<evidence type="ECO:0000313" key="9">
    <source>
        <dbReference type="Proteomes" id="UP001598019"/>
    </source>
</evidence>
<feature type="domain" description="Cadherin-like beta-sandwich-like" evidence="6">
    <location>
        <begin position="2496"/>
        <end position="2585"/>
    </location>
</feature>
<comment type="caution">
    <text evidence="8">The sequence shown here is derived from an EMBL/GenBank/DDBJ whole genome shotgun (WGS) entry which is preliminary data.</text>
</comment>
<dbReference type="SUPFAM" id="SSF49373">
    <property type="entry name" value="Invasin/intimin cell-adhesion fragments"/>
    <property type="match status" value="1"/>
</dbReference>